<keyword evidence="2" id="KW-1185">Reference proteome</keyword>
<proteinExistence type="predicted"/>
<evidence type="ECO:0000313" key="1">
    <source>
        <dbReference type="EMBL" id="KAF2027690.1"/>
    </source>
</evidence>
<reference evidence="1" key="1">
    <citation type="journal article" date="2020" name="Stud. Mycol.">
        <title>101 Dothideomycetes genomes: a test case for predicting lifestyles and emergence of pathogens.</title>
        <authorList>
            <person name="Haridas S."/>
            <person name="Albert R."/>
            <person name="Binder M."/>
            <person name="Bloem J."/>
            <person name="Labutti K."/>
            <person name="Salamov A."/>
            <person name="Andreopoulos B."/>
            <person name="Baker S."/>
            <person name="Barry K."/>
            <person name="Bills G."/>
            <person name="Bluhm B."/>
            <person name="Cannon C."/>
            <person name="Castanera R."/>
            <person name="Culley D."/>
            <person name="Daum C."/>
            <person name="Ezra D."/>
            <person name="Gonzalez J."/>
            <person name="Henrissat B."/>
            <person name="Kuo A."/>
            <person name="Liang C."/>
            <person name="Lipzen A."/>
            <person name="Lutzoni F."/>
            <person name="Magnuson J."/>
            <person name="Mondo S."/>
            <person name="Nolan M."/>
            <person name="Ohm R."/>
            <person name="Pangilinan J."/>
            <person name="Park H.-J."/>
            <person name="Ramirez L."/>
            <person name="Alfaro M."/>
            <person name="Sun H."/>
            <person name="Tritt A."/>
            <person name="Yoshinaga Y."/>
            <person name="Zwiers L.-H."/>
            <person name="Turgeon B."/>
            <person name="Goodwin S."/>
            <person name="Spatafora J."/>
            <person name="Crous P."/>
            <person name="Grigoriev I."/>
        </authorList>
    </citation>
    <scope>NUCLEOTIDE SEQUENCE</scope>
    <source>
        <strain evidence="1">CBS 110217</strain>
    </source>
</reference>
<comment type="caution">
    <text evidence="1">The sequence shown here is derived from an EMBL/GenBank/DDBJ whole genome shotgun (WGS) entry which is preliminary data.</text>
</comment>
<dbReference type="EMBL" id="ML978223">
    <property type="protein sequence ID" value="KAF2027690.1"/>
    <property type="molecule type" value="Genomic_DNA"/>
</dbReference>
<dbReference type="OrthoDB" id="5422579at2759"/>
<organism evidence="1 2">
    <name type="scientific">Setomelanomma holmii</name>
    <dbReference type="NCBI Taxonomy" id="210430"/>
    <lineage>
        <taxon>Eukaryota</taxon>
        <taxon>Fungi</taxon>
        <taxon>Dikarya</taxon>
        <taxon>Ascomycota</taxon>
        <taxon>Pezizomycotina</taxon>
        <taxon>Dothideomycetes</taxon>
        <taxon>Pleosporomycetidae</taxon>
        <taxon>Pleosporales</taxon>
        <taxon>Pleosporineae</taxon>
        <taxon>Phaeosphaeriaceae</taxon>
        <taxon>Setomelanomma</taxon>
    </lineage>
</organism>
<evidence type="ECO:0000313" key="2">
    <source>
        <dbReference type="Proteomes" id="UP000799777"/>
    </source>
</evidence>
<evidence type="ECO:0008006" key="3">
    <source>
        <dbReference type="Google" id="ProtNLM"/>
    </source>
</evidence>
<sequence length="607" mass="69910">MAARAGVTKRRISYVPATAPDAPSLSFMEDLFADEFPEAFGSSGNNPKSEVKSILDLPAEVLAIVCQDLSNLDIKRLRLTCKILAKNVDLRINRVYVSPNRANLQCLQKILDHPRYRHQVHELVWDDAQLEEYPDVEDFSRVVTLDEANSKRDIESMLEWYTVSDESDDEELKQFEHDDFFMEDGRLTEVAKGILLRHNTQSAKDVLAQNATRMSIEDSWDHYQDLYREEQEIMSRQLDVAALRQVLRACPNLRRVTLTSAIWYPWNTHAYRNSPFLQSLPPGFRKPSVWPWLTYRPQSTPAQAAYISKTLRMPILEKTGSLPREFRGYSILVSTLLNMRQSSISEFIIDPAMETTGISHQLFTTENADWLNTVSLASILPLTSLKLAVNSYGAKKHSPNSYLRSGHIQAVLRNLPLLKHFDLSPNCRARRDENSVASDLFSWRDIIPADLVERLKTLTIRNAYMHFDSVYDMVVTMLNAEHITLDNVFTHSDRGRPTYYSLFRGLWIHYETTQIAKTRPAFTIVEPIDVGPAGRYRARLTCEEVSYWLHGDEYHVGCPFEDRFAVQIGDGVGWVVDDRDPEFAMLASEWERTPEGRRWLDERRMAL</sequence>
<gene>
    <name evidence="1" type="ORF">EK21DRAFT_114625</name>
</gene>
<protein>
    <recommendedName>
        <fullName evidence="3">F-box domain-containing protein</fullName>
    </recommendedName>
</protein>
<dbReference type="Proteomes" id="UP000799777">
    <property type="component" value="Unassembled WGS sequence"/>
</dbReference>
<name>A0A9P4LJZ9_9PLEO</name>
<dbReference type="AlphaFoldDB" id="A0A9P4LJZ9"/>
<accession>A0A9P4LJZ9</accession>